<dbReference type="EMBL" id="QWLA01000156">
    <property type="protein sequence ID" value="RIH81478.1"/>
    <property type="molecule type" value="Genomic_DNA"/>
</dbReference>
<name>A0A399EC08_9DEIN</name>
<accession>A0A399EC08</accession>
<gene>
    <name evidence="1" type="ORF">Mrose_03582</name>
</gene>
<organism evidence="1 2">
    <name type="scientific">Calidithermus roseus</name>
    <dbReference type="NCBI Taxonomy" id="1644118"/>
    <lineage>
        <taxon>Bacteria</taxon>
        <taxon>Thermotogati</taxon>
        <taxon>Deinococcota</taxon>
        <taxon>Deinococci</taxon>
        <taxon>Thermales</taxon>
        <taxon>Thermaceae</taxon>
        <taxon>Calidithermus</taxon>
    </lineage>
</organism>
<comment type="caution">
    <text evidence="1">The sequence shown here is derived from an EMBL/GenBank/DDBJ whole genome shotgun (WGS) entry which is preliminary data.</text>
</comment>
<dbReference type="Proteomes" id="UP000265341">
    <property type="component" value="Unassembled WGS sequence"/>
</dbReference>
<dbReference type="RefSeq" id="WP_245970027.1">
    <property type="nucleotide sequence ID" value="NZ_QWLA01000156.1"/>
</dbReference>
<dbReference type="AlphaFoldDB" id="A0A399EC08"/>
<proteinExistence type="predicted"/>
<evidence type="ECO:0000313" key="1">
    <source>
        <dbReference type="EMBL" id="RIH81478.1"/>
    </source>
</evidence>
<keyword evidence="2" id="KW-1185">Reference proteome</keyword>
<sequence length="153" mass="17343">MTCYTEATVKEIAHPAFPYPGLGGCAVEAYRLGPVVLVVLRDQDDHGGPSVTNALEQVCRKVHQELLAPKGLDRPQTYWVHQSRVDGTASLVEFRAPQALEGPRRQLLPPEEFARILEGFEAPDPLEEWIREGALRVEEWEEIRIEHARRRPN</sequence>
<reference evidence="1 2" key="1">
    <citation type="submission" date="2018-08" db="EMBL/GenBank/DDBJ databases">
        <title>Meiothermus roseus NBRC 110900 genome sequencing project.</title>
        <authorList>
            <person name="Da Costa M.S."/>
            <person name="Albuquerque L."/>
            <person name="Raposo P."/>
            <person name="Froufe H.J.C."/>
            <person name="Barroso C.S."/>
            <person name="Egas C."/>
        </authorList>
    </citation>
    <scope>NUCLEOTIDE SEQUENCE [LARGE SCALE GENOMIC DNA]</scope>
    <source>
        <strain evidence="1 2">NBRC 110900</strain>
    </source>
</reference>
<protein>
    <submittedName>
        <fullName evidence="1">Uncharacterized protein</fullName>
    </submittedName>
</protein>
<evidence type="ECO:0000313" key="2">
    <source>
        <dbReference type="Proteomes" id="UP000265341"/>
    </source>
</evidence>